<protein>
    <submittedName>
        <fullName evidence="1">Uncharacterized protein</fullName>
    </submittedName>
</protein>
<sequence length="26" mass="3152">MLWGSLEDPWSSFAALWHPFARRCTW</sequence>
<dbReference type="AlphaFoldDB" id="A0A0A9GZV5"/>
<proteinExistence type="predicted"/>
<name>A0A0A9GZV5_ARUDO</name>
<reference evidence="1" key="2">
    <citation type="journal article" date="2015" name="Data Brief">
        <title>Shoot transcriptome of the giant reed, Arundo donax.</title>
        <authorList>
            <person name="Barrero R.A."/>
            <person name="Guerrero F.D."/>
            <person name="Moolhuijzen P."/>
            <person name="Goolsby J.A."/>
            <person name="Tidwell J."/>
            <person name="Bellgard S.E."/>
            <person name="Bellgard M.I."/>
        </authorList>
    </citation>
    <scope>NUCLEOTIDE SEQUENCE</scope>
    <source>
        <tissue evidence="1">Shoot tissue taken approximately 20 cm above the soil surface</tissue>
    </source>
</reference>
<reference evidence="1" key="1">
    <citation type="submission" date="2014-09" db="EMBL/GenBank/DDBJ databases">
        <authorList>
            <person name="Magalhaes I.L.F."/>
            <person name="Oliveira U."/>
            <person name="Santos F.R."/>
            <person name="Vidigal T.H.D.A."/>
            <person name="Brescovit A.D."/>
            <person name="Santos A.J."/>
        </authorList>
    </citation>
    <scope>NUCLEOTIDE SEQUENCE</scope>
    <source>
        <tissue evidence="1">Shoot tissue taken approximately 20 cm above the soil surface</tissue>
    </source>
</reference>
<organism evidence="1">
    <name type="scientific">Arundo donax</name>
    <name type="common">Giant reed</name>
    <name type="synonym">Donax arundinaceus</name>
    <dbReference type="NCBI Taxonomy" id="35708"/>
    <lineage>
        <taxon>Eukaryota</taxon>
        <taxon>Viridiplantae</taxon>
        <taxon>Streptophyta</taxon>
        <taxon>Embryophyta</taxon>
        <taxon>Tracheophyta</taxon>
        <taxon>Spermatophyta</taxon>
        <taxon>Magnoliopsida</taxon>
        <taxon>Liliopsida</taxon>
        <taxon>Poales</taxon>
        <taxon>Poaceae</taxon>
        <taxon>PACMAD clade</taxon>
        <taxon>Arundinoideae</taxon>
        <taxon>Arundineae</taxon>
        <taxon>Arundo</taxon>
    </lineage>
</organism>
<accession>A0A0A9GZV5</accession>
<dbReference type="EMBL" id="GBRH01171778">
    <property type="protein sequence ID" value="JAE26118.1"/>
    <property type="molecule type" value="Transcribed_RNA"/>
</dbReference>
<evidence type="ECO:0000313" key="1">
    <source>
        <dbReference type="EMBL" id="JAE26118.1"/>
    </source>
</evidence>